<feature type="region of interest" description="Disordered" evidence="1">
    <location>
        <begin position="1"/>
        <end position="55"/>
    </location>
</feature>
<reference evidence="2" key="2">
    <citation type="submission" date="2023-05" db="EMBL/GenBank/DDBJ databases">
        <authorList>
            <consortium name="Lawrence Berkeley National Laboratory"/>
            <person name="Steindorff A."/>
            <person name="Hensen N."/>
            <person name="Bonometti L."/>
            <person name="Westerberg I."/>
            <person name="Brannstrom I.O."/>
            <person name="Guillou S."/>
            <person name="Cros-Aarteil S."/>
            <person name="Calhoun S."/>
            <person name="Haridas S."/>
            <person name="Kuo A."/>
            <person name="Mondo S."/>
            <person name="Pangilinan J."/>
            <person name="Riley R."/>
            <person name="Labutti K."/>
            <person name="Andreopoulos B."/>
            <person name="Lipzen A."/>
            <person name="Chen C."/>
            <person name="Yanf M."/>
            <person name="Daum C."/>
            <person name="Ng V."/>
            <person name="Clum A."/>
            <person name="Ohm R."/>
            <person name="Martin F."/>
            <person name="Silar P."/>
            <person name="Natvig D."/>
            <person name="Lalanne C."/>
            <person name="Gautier V."/>
            <person name="Ament-Velasquez S.L."/>
            <person name="Kruys A."/>
            <person name="Hutchinson M.I."/>
            <person name="Powell A.J."/>
            <person name="Barry K."/>
            <person name="Miller A.N."/>
            <person name="Grigoriev I.V."/>
            <person name="Debuchy R."/>
            <person name="Gladieux P."/>
            <person name="Thoren M.H."/>
            <person name="Johannesson H."/>
        </authorList>
    </citation>
    <scope>NUCLEOTIDE SEQUENCE</scope>
    <source>
        <strain evidence="2">CBS 103.79</strain>
    </source>
</reference>
<evidence type="ECO:0000313" key="2">
    <source>
        <dbReference type="EMBL" id="KAK3898198.1"/>
    </source>
</evidence>
<feature type="compositionally biased region" description="Basic and acidic residues" evidence="1">
    <location>
        <begin position="1"/>
        <end position="18"/>
    </location>
</feature>
<organism evidence="2 3">
    <name type="scientific">Staphylotrichum tortipilum</name>
    <dbReference type="NCBI Taxonomy" id="2831512"/>
    <lineage>
        <taxon>Eukaryota</taxon>
        <taxon>Fungi</taxon>
        <taxon>Dikarya</taxon>
        <taxon>Ascomycota</taxon>
        <taxon>Pezizomycotina</taxon>
        <taxon>Sordariomycetes</taxon>
        <taxon>Sordariomycetidae</taxon>
        <taxon>Sordariales</taxon>
        <taxon>Chaetomiaceae</taxon>
        <taxon>Staphylotrichum</taxon>
    </lineage>
</organism>
<evidence type="ECO:0000256" key="1">
    <source>
        <dbReference type="SAM" id="MobiDB-lite"/>
    </source>
</evidence>
<proteinExistence type="predicted"/>
<dbReference type="AlphaFoldDB" id="A0AAN6MDT2"/>
<comment type="caution">
    <text evidence="2">The sequence shown here is derived from an EMBL/GenBank/DDBJ whole genome shotgun (WGS) entry which is preliminary data.</text>
</comment>
<keyword evidence="3" id="KW-1185">Reference proteome</keyword>
<accession>A0AAN6MDT2</accession>
<dbReference type="Proteomes" id="UP001303889">
    <property type="component" value="Unassembled WGS sequence"/>
</dbReference>
<reference evidence="2" key="1">
    <citation type="journal article" date="2023" name="Mol. Phylogenet. Evol.">
        <title>Genome-scale phylogeny and comparative genomics of the fungal order Sordariales.</title>
        <authorList>
            <person name="Hensen N."/>
            <person name="Bonometti L."/>
            <person name="Westerberg I."/>
            <person name="Brannstrom I.O."/>
            <person name="Guillou S."/>
            <person name="Cros-Aarteil S."/>
            <person name="Calhoun S."/>
            <person name="Haridas S."/>
            <person name="Kuo A."/>
            <person name="Mondo S."/>
            <person name="Pangilinan J."/>
            <person name="Riley R."/>
            <person name="LaButti K."/>
            <person name="Andreopoulos B."/>
            <person name="Lipzen A."/>
            <person name="Chen C."/>
            <person name="Yan M."/>
            <person name="Daum C."/>
            <person name="Ng V."/>
            <person name="Clum A."/>
            <person name="Steindorff A."/>
            <person name="Ohm R.A."/>
            <person name="Martin F."/>
            <person name="Silar P."/>
            <person name="Natvig D.O."/>
            <person name="Lalanne C."/>
            <person name="Gautier V."/>
            <person name="Ament-Velasquez S.L."/>
            <person name="Kruys A."/>
            <person name="Hutchinson M.I."/>
            <person name="Powell A.J."/>
            <person name="Barry K."/>
            <person name="Miller A.N."/>
            <person name="Grigoriev I.V."/>
            <person name="Debuchy R."/>
            <person name="Gladieux P."/>
            <person name="Hiltunen Thoren M."/>
            <person name="Johannesson H."/>
        </authorList>
    </citation>
    <scope>NUCLEOTIDE SEQUENCE</scope>
    <source>
        <strain evidence="2">CBS 103.79</strain>
    </source>
</reference>
<gene>
    <name evidence="2" type="ORF">C8A05DRAFT_19171</name>
</gene>
<feature type="compositionally biased region" description="Acidic residues" evidence="1">
    <location>
        <begin position="19"/>
        <end position="47"/>
    </location>
</feature>
<name>A0AAN6MDT2_9PEZI</name>
<feature type="region of interest" description="Disordered" evidence="1">
    <location>
        <begin position="134"/>
        <end position="186"/>
    </location>
</feature>
<dbReference type="EMBL" id="MU855982">
    <property type="protein sequence ID" value="KAK3898198.1"/>
    <property type="molecule type" value="Genomic_DNA"/>
</dbReference>
<evidence type="ECO:0000313" key="3">
    <source>
        <dbReference type="Proteomes" id="UP001303889"/>
    </source>
</evidence>
<protein>
    <submittedName>
        <fullName evidence="2">Uncharacterized protein</fullName>
    </submittedName>
</protein>
<sequence>MEPPIDRAEVSDDRHQDEPLGDDNQDELSDDEVDDQDALLDDRDEWGDLPSNPFNNQTELFDDQAFWFLALLDQREYHRRAQETTARPATRAEVAGIALPRSQFVSLRLCCPGSLARRHREVLNSTRLIFTRSRPEKEEGAPVGEGPQAATVPPPRKHVRLSSDPAPSWALRADDRRTTNLKPRKKQKLADVFSGFGM</sequence>